<reference evidence="1 2" key="1">
    <citation type="submission" date="2019-01" db="EMBL/GenBank/DDBJ databases">
        <title>Draft genome sequences of Candidatus Mycoplasma haemohominis SWG34-3 identified from a patient with pyrexia, anemia and liver dysfunction.</title>
        <authorList>
            <person name="Sekizuka T."/>
            <person name="Hattori N."/>
            <person name="Katano H."/>
            <person name="Takuma T."/>
            <person name="Ito T."/>
            <person name="Arai N."/>
            <person name="Yanai R."/>
            <person name="Ishii S."/>
            <person name="Miura Y."/>
            <person name="Tokunaga T."/>
            <person name="Watanabe H."/>
            <person name="Nomura N."/>
            <person name="Eguchi J."/>
            <person name="Arai T."/>
            <person name="Hasegawa H."/>
            <person name="Nakamaki T."/>
            <person name="Wakita T."/>
            <person name="Niki Y."/>
            <person name="Kuroda M."/>
        </authorList>
    </citation>
    <scope>NUCLEOTIDE SEQUENCE [LARGE SCALE GENOMIC DNA]</scope>
    <source>
        <strain evidence="1">SWG34-3</strain>
    </source>
</reference>
<name>A0A478FPD3_9MOLU</name>
<sequence>MKDDLDRSLKSALAKYYFGMTFTEIKKHSTFIQLHLTDEEIIKNRKEIKEVIDSQTKCGSSSRFCQSLEPHYILRRNQDNKLVIDTEECTKIKNYKELSEESVNKRINEYLITDNHKFNYKEVAQSIQSFENTTPAFLKETMDNIGNAEYLLENKYICISEHKKELFSIFAFHYILIGKYVKIIKSQELKELCVKHNFNFYKDESIDDKEGWNSILEVDLLIILDFGLESNVSKNSYYLDVIPDLLYVRNNKNKPTLILTPASWNLIEEDLQINNYYRKEFLGLQKIKAQELKNAMKIFYPKEN</sequence>
<evidence type="ECO:0000313" key="1">
    <source>
        <dbReference type="EMBL" id="GCE63193.1"/>
    </source>
</evidence>
<dbReference type="AlphaFoldDB" id="A0A478FPD3"/>
<comment type="caution">
    <text evidence="1">The sequence shown here is derived from an EMBL/GenBank/DDBJ whole genome shotgun (WGS) entry which is preliminary data.</text>
</comment>
<dbReference type="Proteomes" id="UP000324831">
    <property type="component" value="Unassembled WGS sequence"/>
</dbReference>
<accession>A0A478FPD3</accession>
<organism evidence="1 2">
    <name type="scientific">Candidatus Mycoplasma haematohominis</name>
    <dbReference type="NCBI Taxonomy" id="1494318"/>
    <lineage>
        <taxon>Bacteria</taxon>
        <taxon>Bacillati</taxon>
        <taxon>Mycoplasmatota</taxon>
        <taxon>Mollicutes</taxon>
        <taxon>Mycoplasmataceae</taxon>
        <taxon>Mycoplasma</taxon>
    </lineage>
</organism>
<gene>
    <name evidence="1" type="ORF">MHSWG343_01710</name>
</gene>
<proteinExistence type="predicted"/>
<dbReference type="EMBL" id="BIMN01000001">
    <property type="protein sequence ID" value="GCE63193.1"/>
    <property type="molecule type" value="Genomic_DNA"/>
</dbReference>
<protein>
    <submittedName>
        <fullName evidence="1">Uncharacterized protein</fullName>
    </submittedName>
</protein>
<evidence type="ECO:0000313" key="2">
    <source>
        <dbReference type="Proteomes" id="UP000324831"/>
    </source>
</evidence>